<feature type="domain" description="Lipopolysaccharide assembly protein A" evidence="6">
    <location>
        <begin position="22"/>
        <end position="84"/>
    </location>
</feature>
<dbReference type="Pfam" id="PF06305">
    <property type="entry name" value="LapA_dom"/>
    <property type="match status" value="1"/>
</dbReference>
<name>A0A1J8P7K7_9COXI</name>
<keyword evidence="3 5" id="KW-1133">Transmembrane helix</keyword>
<keyword evidence="4 5" id="KW-0472">Membrane</keyword>
<evidence type="ECO:0000256" key="1">
    <source>
        <dbReference type="ARBA" id="ARBA00022475"/>
    </source>
</evidence>
<feature type="transmembrane region" description="Helical" evidence="5">
    <location>
        <begin position="40"/>
        <end position="64"/>
    </location>
</feature>
<evidence type="ECO:0000256" key="4">
    <source>
        <dbReference type="ARBA" id="ARBA00023136"/>
    </source>
</evidence>
<evidence type="ECO:0000259" key="6">
    <source>
        <dbReference type="Pfam" id="PF06305"/>
    </source>
</evidence>
<dbReference type="InterPro" id="IPR010445">
    <property type="entry name" value="LapA_dom"/>
</dbReference>
<dbReference type="EMBL" id="LUKY01000032">
    <property type="protein sequence ID" value="OIZ94987.1"/>
    <property type="molecule type" value="Genomic_DNA"/>
</dbReference>
<dbReference type="STRING" id="1225476.A1D18_02465"/>
<dbReference type="AlphaFoldDB" id="A0A1J8P7K7"/>
<reference evidence="7 8" key="1">
    <citation type="submission" date="2016-03" db="EMBL/GenBank/DDBJ databases">
        <title>Comparative genomics of Rickettsiella.</title>
        <authorList>
            <person name="Chandler C."/>
            <person name="Wang Y."/>
        </authorList>
    </citation>
    <scope>NUCLEOTIDE SEQUENCE [LARGE SCALE GENOMIC DNA]</scope>
    <source>
        <strain evidence="7 8">RCFS May 2013</strain>
    </source>
</reference>
<evidence type="ECO:0000313" key="8">
    <source>
        <dbReference type="Proteomes" id="UP000183924"/>
    </source>
</evidence>
<accession>A0A1J8P7K7</accession>
<protein>
    <recommendedName>
        <fullName evidence="6">Lipopolysaccharide assembly protein A domain-containing protein</fullName>
    </recommendedName>
</protein>
<dbReference type="OrthoDB" id="5653616at2"/>
<dbReference type="GO" id="GO:0005886">
    <property type="term" value="C:plasma membrane"/>
    <property type="evidence" value="ECO:0007669"/>
    <property type="project" value="InterPro"/>
</dbReference>
<evidence type="ECO:0000256" key="3">
    <source>
        <dbReference type="ARBA" id="ARBA00022989"/>
    </source>
</evidence>
<dbReference type="RefSeq" id="WP_071662248.1">
    <property type="nucleotide sequence ID" value="NZ_LUKY01000032.1"/>
</dbReference>
<dbReference type="Proteomes" id="UP000183924">
    <property type="component" value="Unassembled WGS sequence"/>
</dbReference>
<sequence length="96" mass="11114">MRCITYLFLIVLFIFGLIFAGLNADLVSVNYYLGTKRLPLSLLTILSFILGGLLGLLTAFITYIKLKYINRRLRHRLNLVEKELTNLRALPFKDQH</sequence>
<evidence type="ECO:0000256" key="5">
    <source>
        <dbReference type="SAM" id="Phobius"/>
    </source>
</evidence>
<evidence type="ECO:0000313" key="7">
    <source>
        <dbReference type="EMBL" id="OIZ94987.1"/>
    </source>
</evidence>
<gene>
    <name evidence="7" type="ORF">A1D18_02465</name>
</gene>
<evidence type="ECO:0000256" key="2">
    <source>
        <dbReference type="ARBA" id="ARBA00022692"/>
    </source>
</evidence>
<organism evidence="7 8">
    <name type="scientific">Candidatus Rickettsiella isopodorum</name>
    <dbReference type="NCBI Taxonomy" id="1225476"/>
    <lineage>
        <taxon>Bacteria</taxon>
        <taxon>Pseudomonadati</taxon>
        <taxon>Pseudomonadota</taxon>
        <taxon>Gammaproteobacteria</taxon>
        <taxon>Legionellales</taxon>
        <taxon>Coxiellaceae</taxon>
        <taxon>Rickettsiella</taxon>
    </lineage>
</organism>
<comment type="caution">
    <text evidence="7">The sequence shown here is derived from an EMBL/GenBank/DDBJ whole genome shotgun (WGS) entry which is preliminary data.</text>
</comment>
<keyword evidence="2 5" id="KW-0812">Transmembrane</keyword>
<keyword evidence="1" id="KW-1003">Cell membrane</keyword>
<keyword evidence="8" id="KW-1185">Reference proteome</keyword>
<proteinExistence type="predicted"/>